<sequence>MANSKNIFARAFDAVIEGRTRQAQREINAYRERFTTLNRF</sequence>
<name>A0A3B0TWE0_9ZZZZ</name>
<dbReference type="AlphaFoldDB" id="A0A3B0TWE0"/>
<gene>
    <name evidence="1" type="ORF">MNBD_ALPHA11-1575</name>
</gene>
<evidence type="ECO:0000313" key="1">
    <source>
        <dbReference type="EMBL" id="VAW22328.1"/>
    </source>
</evidence>
<dbReference type="EMBL" id="UOEQ01000411">
    <property type="protein sequence ID" value="VAW22328.1"/>
    <property type="molecule type" value="Genomic_DNA"/>
</dbReference>
<accession>A0A3B0TWE0</accession>
<organism evidence="1">
    <name type="scientific">hydrothermal vent metagenome</name>
    <dbReference type="NCBI Taxonomy" id="652676"/>
    <lineage>
        <taxon>unclassified sequences</taxon>
        <taxon>metagenomes</taxon>
        <taxon>ecological metagenomes</taxon>
    </lineage>
</organism>
<protein>
    <submittedName>
        <fullName evidence="1">Uncharacterized protein</fullName>
    </submittedName>
</protein>
<reference evidence="1" key="1">
    <citation type="submission" date="2018-06" db="EMBL/GenBank/DDBJ databases">
        <authorList>
            <person name="Zhirakovskaya E."/>
        </authorList>
    </citation>
    <scope>NUCLEOTIDE SEQUENCE</scope>
</reference>
<proteinExistence type="predicted"/>